<dbReference type="InterPro" id="IPR051081">
    <property type="entry name" value="HTH_MetalResp_TranReg"/>
</dbReference>
<evidence type="ECO:0000259" key="4">
    <source>
        <dbReference type="PROSITE" id="PS50987"/>
    </source>
</evidence>
<evidence type="ECO:0000313" key="6">
    <source>
        <dbReference type="Proteomes" id="UP000014216"/>
    </source>
</evidence>
<accession>S0FUG9</accession>
<keyword evidence="3" id="KW-0804">Transcription</keyword>
<keyword evidence="6" id="KW-1185">Reference proteome</keyword>
<dbReference type="PANTHER" id="PTHR33154:SF15">
    <property type="entry name" value="REGULATORY PROTEIN ARSR"/>
    <property type="match status" value="1"/>
</dbReference>
<comment type="caution">
    <text evidence="5">The sequence shown here is derived from an EMBL/GenBank/DDBJ whole genome shotgun (WGS) entry which is preliminary data.</text>
</comment>
<evidence type="ECO:0000256" key="3">
    <source>
        <dbReference type="ARBA" id="ARBA00023163"/>
    </source>
</evidence>
<dbReference type="InterPro" id="IPR001845">
    <property type="entry name" value="HTH_ArsR_DNA-bd_dom"/>
</dbReference>
<dbReference type="GO" id="GO:0003677">
    <property type="term" value="F:DNA binding"/>
    <property type="evidence" value="ECO:0007669"/>
    <property type="project" value="UniProtKB-KW"/>
</dbReference>
<keyword evidence="2" id="KW-0238">DNA-binding</keyword>
<evidence type="ECO:0000313" key="5">
    <source>
        <dbReference type="EMBL" id="EMS78345.1"/>
    </source>
</evidence>
<dbReference type="PRINTS" id="PR00778">
    <property type="entry name" value="HTHARSR"/>
</dbReference>
<dbReference type="SMART" id="SM00418">
    <property type="entry name" value="HTH_ARSR"/>
    <property type="match status" value="1"/>
</dbReference>
<dbReference type="GO" id="GO:0003700">
    <property type="term" value="F:DNA-binding transcription factor activity"/>
    <property type="evidence" value="ECO:0007669"/>
    <property type="project" value="InterPro"/>
</dbReference>
<evidence type="ECO:0000256" key="1">
    <source>
        <dbReference type="ARBA" id="ARBA00023015"/>
    </source>
</evidence>
<feature type="domain" description="HTH arsR-type" evidence="4">
    <location>
        <begin position="1"/>
        <end position="88"/>
    </location>
</feature>
<dbReference type="SUPFAM" id="SSF46785">
    <property type="entry name" value="Winged helix' DNA-binding domain"/>
    <property type="match status" value="1"/>
</dbReference>
<dbReference type="Proteomes" id="UP000014216">
    <property type="component" value="Unassembled WGS sequence"/>
</dbReference>
<dbReference type="InterPro" id="IPR011991">
    <property type="entry name" value="ArsR-like_HTH"/>
</dbReference>
<dbReference type="Gene3D" id="1.10.10.10">
    <property type="entry name" value="Winged helix-like DNA-binding domain superfamily/Winged helix DNA-binding domain"/>
    <property type="match status" value="1"/>
</dbReference>
<dbReference type="InterPro" id="IPR036388">
    <property type="entry name" value="WH-like_DNA-bd_sf"/>
</dbReference>
<sequence length="88" mass="9758">MESAQLAKVFKALGHPTRIRIVQHLIEIDTCICGEIVGIFPYSQSTISQHLKILKESGIVCGEVEGPKTYFCVDKAVLNQLKQFVNAL</sequence>
<keyword evidence="1" id="KW-0805">Transcription regulation</keyword>
<dbReference type="PROSITE" id="PS50987">
    <property type="entry name" value="HTH_ARSR_2"/>
    <property type="match status" value="1"/>
</dbReference>
<dbReference type="AlphaFoldDB" id="S0FUG9"/>
<dbReference type="EMBL" id="APJX01000008">
    <property type="protein sequence ID" value="EMS78345.1"/>
    <property type="molecule type" value="Genomic_DNA"/>
</dbReference>
<dbReference type="Pfam" id="PF01022">
    <property type="entry name" value="HTH_5"/>
    <property type="match status" value="1"/>
</dbReference>
<organism evidence="5 6">
    <name type="scientific">Desulfotignum phosphitoxidans DSM 13687</name>
    <dbReference type="NCBI Taxonomy" id="1286635"/>
    <lineage>
        <taxon>Bacteria</taxon>
        <taxon>Pseudomonadati</taxon>
        <taxon>Thermodesulfobacteriota</taxon>
        <taxon>Desulfobacteria</taxon>
        <taxon>Desulfobacterales</taxon>
        <taxon>Desulfobacteraceae</taxon>
        <taxon>Desulfotignum</taxon>
    </lineage>
</organism>
<reference evidence="5 6" key="1">
    <citation type="journal article" date="2013" name="Genome Announc.">
        <title>Draft Genome Sequence of Desulfotignum phosphitoxidans DSM 13687 Strain FiPS-3.</title>
        <authorList>
            <person name="Poehlein A."/>
            <person name="Daniel R."/>
            <person name="Simeonova D.D."/>
        </authorList>
    </citation>
    <scope>NUCLEOTIDE SEQUENCE [LARGE SCALE GENOMIC DNA]</scope>
    <source>
        <strain evidence="5 6">DSM 13687</strain>
    </source>
</reference>
<dbReference type="CDD" id="cd00090">
    <property type="entry name" value="HTH_ARSR"/>
    <property type="match status" value="1"/>
</dbReference>
<dbReference type="NCBIfam" id="NF033788">
    <property type="entry name" value="HTH_metalloreg"/>
    <property type="match status" value="1"/>
</dbReference>
<dbReference type="OrthoDB" id="9800049at2"/>
<dbReference type="PANTHER" id="PTHR33154">
    <property type="entry name" value="TRANSCRIPTIONAL REGULATOR, ARSR FAMILY"/>
    <property type="match status" value="1"/>
</dbReference>
<dbReference type="InterPro" id="IPR036390">
    <property type="entry name" value="WH_DNA-bd_sf"/>
</dbReference>
<dbReference type="RefSeq" id="WP_006967325.1">
    <property type="nucleotide sequence ID" value="NZ_APJX01000008.1"/>
</dbReference>
<name>S0FUG9_9BACT</name>
<protein>
    <submittedName>
        <fullName evidence="5">Transcriptional regulator, ArsR family</fullName>
    </submittedName>
</protein>
<gene>
    <name evidence="5" type="ORF">Dpo_8c00120</name>
</gene>
<proteinExistence type="predicted"/>
<evidence type="ECO:0000256" key="2">
    <source>
        <dbReference type="ARBA" id="ARBA00023125"/>
    </source>
</evidence>